<dbReference type="PANTHER" id="PTHR13504:SF38">
    <property type="entry name" value="FIDO DOMAIN-CONTAINING PROTEIN"/>
    <property type="match status" value="1"/>
</dbReference>
<gene>
    <name evidence="3" type="ORF">MGMO_164c00090</name>
</gene>
<dbReference type="Proteomes" id="UP000017842">
    <property type="component" value="Unassembled WGS sequence"/>
</dbReference>
<reference evidence="3 4" key="1">
    <citation type="journal article" date="2013" name="Genome Announc.">
        <title>Draft Genome Sequence of the Methanotrophic Gammaproteobacterium Methyloglobulus morosus DSM 22980 Strain KoM1.</title>
        <authorList>
            <person name="Poehlein A."/>
            <person name="Deutzmann J.S."/>
            <person name="Daniel R."/>
            <person name="Simeonova D.D."/>
        </authorList>
    </citation>
    <scope>NUCLEOTIDE SEQUENCE [LARGE SCALE GENOMIC DNA]</scope>
    <source>
        <strain evidence="3 4">KoM1</strain>
    </source>
</reference>
<dbReference type="InterPro" id="IPR003812">
    <property type="entry name" value="Fido"/>
</dbReference>
<keyword evidence="4" id="KW-1185">Reference proteome</keyword>
<evidence type="ECO:0000256" key="1">
    <source>
        <dbReference type="PIRSR" id="PIRSR640198-1"/>
    </source>
</evidence>
<dbReference type="OrthoDB" id="9807853at2"/>
<dbReference type="PANTHER" id="PTHR13504">
    <property type="entry name" value="FIDO DOMAIN-CONTAINING PROTEIN DDB_G0283145"/>
    <property type="match status" value="1"/>
</dbReference>
<dbReference type="EMBL" id="AYLO01000150">
    <property type="protein sequence ID" value="ESS67474.1"/>
    <property type="molecule type" value="Genomic_DNA"/>
</dbReference>
<dbReference type="InterPro" id="IPR036597">
    <property type="entry name" value="Fido-like_dom_sf"/>
</dbReference>
<proteinExistence type="predicted"/>
<dbReference type="AlphaFoldDB" id="V5BI99"/>
<dbReference type="Pfam" id="PF02661">
    <property type="entry name" value="Fic"/>
    <property type="match status" value="1"/>
</dbReference>
<name>V5BI99_9GAMM</name>
<accession>V5BI99</accession>
<dbReference type="STRING" id="1116472.MGMO_164c00090"/>
<organism evidence="3 4">
    <name type="scientific">Methyloglobulus morosus KoM1</name>
    <dbReference type="NCBI Taxonomy" id="1116472"/>
    <lineage>
        <taxon>Bacteria</taxon>
        <taxon>Pseudomonadati</taxon>
        <taxon>Pseudomonadota</taxon>
        <taxon>Gammaproteobacteria</taxon>
        <taxon>Methylococcales</taxon>
        <taxon>Methylococcaceae</taxon>
        <taxon>Methyloglobulus</taxon>
    </lineage>
</organism>
<dbReference type="InterPro" id="IPR040198">
    <property type="entry name" value="Fido_containing"/>
</dbReference>
<evidence type="ECO:0000313" key="3">
    <source>
        <dbReference type="EMBL" id="ESS67474.1"/>
    </source>
</evidence>
<evidence type="ECO:0000259" key="2">
    <source>
        <dbReference type="PROSITE" id="PS51459"/>
    </source>
</evidence>
<dbReference type="RefSeq" id="WP_023496369.1">
    <property type="nucleotide sequence ID" value="NZ_AYLO01000150.1"/>
</dbReference>
<dbReference type="PROSITE" id="PS51459">
    <property type="entry name" value="FIDO"/>
    <property type="match status" value="1"/>
</dbReference>
<evidence type="ECO:0000313" key="4">
    <source>
        <dbReference type="Proteomes" id="UP000017842"/>
    </source>
</evidence>
<dbReference type="Gene3D" id="1.10.3290.10">
    <property type="entry name" value="Fido-like domain"/>
    <property type="match status" value="1"/>
</dbReference>
<protein>
    <recommendedName>
        <fullName evidence="2">Fido domain-containing protein</fullName>
    </recommendedName>
</protein>
<feature type="active site" evidence="1">
    <location>
        <position position="143"/>
    </location>
</feature>
<dbReference type="eggNOG" id="COG2184">
    <property type="taxonomic scope" value="Bacteria"/>
</dbReference>
<comment type="caution">
    <text evidence="3">The sequence shown here is derived from an EMBL/GenBank/DDBJ whole genome shotgun (WGS) entry which is preliminary data.</text>
</comment>
<sequence>MTDRYATGNSIEGQFQPGSNGTVLLNKLGIIDPDEMDEIELDLLVQLTDSVLDDVTDEQTITAADLSAWHHRWLGHVYAWAGQYRSVNMGKTDFHFAAAHLIPKLMQTLETKFLSVYTPCKNMPDEQLIDALAKVHVEFILVHPFREGNGRLSRLLANIMALQAGQPMLDFSAMDNNKQRYFAAIQAGLDDYEPMKALFRQVLLETQQSAGG</sequence>
<feature type="domain" description="Fido" evidence="2">
    <location>
        <begin position="61"/>
        <end position="201"/>
    </location>
</feature>
<dbReference type="SUPFAM" id="SSF140931">
    <property type="entry name" value="Fic-like"/>
    <property type="match status" value="1"/>
</dbReference>